<name>A0A161KDU2_9ZZZZ</name>
<sequence>MPRIPELRPDQMSSPQLRVHDEILAGPRGSLQGPFHAWLYSPGLADPAQKLGEFCRFSSALPKRLSELAILVIARYWCAQFEWYAHAPMAISAGISAAAVEAIQISEKPLLNADDERLVYDFVSELLESRTVSQSTYDQAEATLGRLGVVDLVGIVGYYCLVSITLNVFDMPLPNGEAPPLSP</sequence>
<accession>A0A161KDU2</accession>
<evidence type="ECO:0000313" key="1">
    <source>
        <dbReference type="EMBL" id="CUS50346.1"/>
    </source>
</evidence>
<reference evidence="1" key="1">
    <citation type="submission" date="2015-10" db="EMBL/GenBank/DDBJ databases">
        <authorList>
            <person name="Gilbert D.G."/>
        </authorList>
    </citation>
    <scope>NUCLEOTIDE SEQUENCE</scope>
</reference>
<protein>
    <recommendedName>
        <fullName evidence="2">Cation/multidrug efflux pump</fullName>
    </recommendedName>
</protein>
<dbReference type="InterPro" id="IPR029032">
    <property type="entry name" value="AhpD-like"/>
</dbReference>
<organism evidence="1">
    <name type="scientific">hydrothermal vent metagenome</name>
    <dbReference type="NCBI Taxonomy" id="652676"/>
    <lineage>
        <taxon>unclassified sequences</taxon>
        <taxon>metagenomes</taxon>
        <taxon>ecological metagenomes</taxon>
    </lineage>
</organism>
<gene>
    <name evidence="1" type="ORF">MGWOODY_XGa2960</name>
</gene>
<dbReference type="SUPFAM" id="SSF69118">
    <property type="entry name" value="AhpD-like"/>
    <property type="match status" value="1"/>
</dbReference>
<dbReference type="Gene3D" id="1.20.1290.10">
    <property type="entry name" value="AhpD-like"/>
    <property type="match status" value="1"/>
</dbReference>
<dbReference type="PANTHER" id="PTHR34846">
    <property type="entry name" value="4-CARBOXYMUCONOLACTONE DECARBOXYLASE FAMILY PROTEIN (AFU_ORTHOLOGUE AFUA_6G11590)"/>
    <property type="match status" value="1"/>
</dbReference>
<dbReference type="EMBL" id="CZRL01000024">
    <property type="protein sequence ID" value="CUS50346.1"/>
    <property type="molecule type" value="Genomic_DNA"/>
</dbReference>
<evidence type="ECO:0008006" key="2">
    <source>
        <dbReference type="Google" id="ProtNLM"/>
    </source>
</evidence>
<proteinExistence type="predicted"/>
<dbReference type="PANTHER" id="PTHR34846:SF11">
    <property type="entry name" value="4-CARBOXYMUCONOLACTONE DECARBOXYLASE FAMILY PROTEIN (AFU_ORTHOLOGUE AFUA_6G11590)"/>
    <property type="match status" value="1"/>
</dbReference>
<dbReference type="AlphaFoldDB" id="A0A161KDU2"/>